<feature type="signal peptide" evidence="1">
    <location>
        <begin position="1"/>
        <end position="18"/>
    </location>
</feature>
<sequence>MYLCHLCLIILLWKLSESDFRFHCPVQSHRKHIAEHRCGSMDSYFCLFNRNEHYFTQFCRKQSDFEAPGHKLIVAGSSNGTLQGADCNSEFYQPFKFLSSGSSRCVYEKSYCSGEGQVVYRNGTLENDRSCRCDYTRGYDFVNKPRHRCYCVPSEEDCSCHLKLCQSNYILSPDYECLNENEWKPSFHCDAISPVVLPKDPKIPYWTDNSSLKADAIANGKSAGVAVLVVFMLMLSVPPKVDETIASLIAMDKLKLEDDKGEVPNHVSGKICLHQIDQQGLVKSACAYHIAFRLKNEFGYTIVPAQQPSDITHYYIPGTHQVFIIDDFIGKYEFDEAEAVSWEKEGPLIHKILSNNDQTKVVLTCRKSIWHPDIFDRFGLQAFVCDLDTDKLRLTLLEKRTICEAYLEKVT</sequence>
<protein>
    <recommendedName>
        <fullName evidence="2">Novel STAND NTPase 3 domain-containing protein</fullName>
    </recommendedName>
</protein>
<name>A0A8S3VG31_MYTED</name>
<feature type="domain" description="Novel STAND NTPase 3" evidence="2">
    <location>
        <begin position="279"/>
        <end position="408"/>
    </location>
</feature>
<dbReference type="Pfam" id="PF20720">
    <property type="entry name" value="nSTAND3"/>
    <property type="match status" value="1"/>
</dbReference>
<organism evidence="3 4">
    <name type="scientific">Mytilus edulis</name>
    <name type="common">Blue mussel</name>
    <dbReference type="NCBI Taxonomy" id="6550"/>
    <lineage>
        <taxon>Eukaryota</taxon>
        <taxon>Metazoa</taxon>
        <taxon>Spiralia</taxon>
        <taxon>Lophotrochozoa</taxon>
        <taxon>Mollusca</taxon>
        <taxon>Bivalvia</taxon>
        <taxon>Autobranchia</taxon>
        <taxon>Pteriomorphia</taxon>
        <taxon>Mytilida</taxon>
        <taxon>Mytiloidea</taxon>
        <taxon>Mytilidae</taxon>
        <taxon>Mytilinae</taxon>
        <taxon>Mytilus</taxon>
    </lineage>
</organism>
<reference evidence="3" key="1">
    <citation type="submission" date="2021-03" db="EMBL/GenBank/DDBJ databases">
        <authorList>
            <person name="Bekaert M."/>
        </authorList>
    </citation>
    <scope>NUCLEOTIDE SEQUENCE</scope>
</reference>
<evidence type="ECO:0000313" key="3">
    <source>
        <dbReference type="EMBL" id="CAG2253821.1"/>
    </source>
</evidence>
<gene>
    <name evidence="3" type="ORF">MEDL_65331</name>
</gene>
<evidence type="ECO:0000259" key="2">
    <source>
        <dbReference type="Pfam" id="PF20720"/>
    </source>
</evidence>
<keyword evidence="1" id="KW-0732">Signal</keyword>
<dbReference type="Proteomes" id="UP000683360">
    <property type="component" value="Unassembled WGS sequence"/>
</dbReference>
<proteinExistence type="predicted"/>
<evidence type="ECO:0000256" key="1">
    <source>
        <dbReference type="SAM" id="SignalP"/>
    </source>
</evidence>
<keyword evidence="4" id="KW-1185">Reference proteome</keyword>
<evidence type="ECO:0000313" key="4">
    <source>
        <dbReference type="Proteomes" id="UP000683360"/>
    </source>
</evidence>
<dbReference type="EMBL" id="CAJPWZ010003169">
    <property type="protein sequence ID" value="CAG2253821.1"/>
    <property type="molecule type" value="Genomic_DNA"/>
</dbReference>
<feature type="chain" id="PRO_5035859775" description="Novel STAND NTPase 3 domain-containing protein" evidence="1">
    <location>
        <begin position="19"/>
        <end position="411"/>
    </location>
</feature>
<dbReference type="AlphaFoldDB" id="A0A8S3VG31"/>
<accession>A0A8S3VG31</accession>
<comment type="caution">
    <text evidence="3">The sequence shown here is derived from an EMBL/GenBank/DDBJ whole genome shotgun (WGS) entry which is preliminary data.</text>
</comment>
<dbReference type="InterPro" id="IPR049050">
    <property type="entry name" value="nSTAND3"/>
</dbReference>
<dbReference type="OrthoDB" id="10370732at2759"/>